<name>A0A4P9WS47_9FUNG</name>
<feature type="compositionally biased region" description="Low complexity" evidence="1">
    <location>
        <begin position="281"/>
        <end position="297"/>
    </location>
</feature>
<organism evidence="2 3">
    <name type="scientific">Caulochytrium protostelioides</name>
    <dbReference type="NCBI Taxonomy" id="1555241"/>
    <lineage>
        <taxon>Eukaryota</taxon>
        <taxon>Fungi</taxon>
        <taxon>Fungi incertae sedis</taxon>
        <taxon>Chytridiomycota</taxon>
        <taxon>Chytridiomycota incertae sedis</taxon>
        <taxon>Chytridiomycetes</taxon>
        <taxon>Caulochytriales</taxon>
        <taxon>Caulochytriaceae</taxon>
        <taxon>Caulochytrium</taxon>
    </lineage>
</organism>
<reference evidence="3" key="1">
    <citation type="journal article" date="2018" name="Nat. Microbiol.">
        <title>Leveraging single-cell genomics to expand the fungal tree of life.</title>
        <authorList>
            <person name="Ahrendt S.R."/>
            <person name="Quandt C.A."/>
            <person name="Ciobanu D."/>
            <person name="Clum A."/>
            <person name="Salamov A."/>
            <person name="Andreopoulos B."/>
            <person name="Cheng J.F."/>
            <person name="Woyke T."/>
            <person name="Pelin A."/>
            <person name="Henrissat B."/>
            <person name="Reynolds N.K."/>
            <person name="Benny G.L."/>
            <person name="Smith M.E."/>
            <person name="James T.Y."/>
            <person name="Grigoriev I.V."/>
        </authorList>
    </citation>
    <scope>NUCLEOTIDE SEQUENCE [LARGE SCALE GENOMIC DNA]</scope>
    <source>
        <strain evidence="3">ATCC 52028</strain>
    </source>
</reference>
<dbReference type="EMBL" id="ML010586">
    <property type="protein sequence ID" value="RKO95964.1"/>
    <property type="molecule type" value="Genomic_DNA"/>
</dbReference>
<evidence type="ECO:0000313" key="3">
    <source>
        <dbReference type="Proteomes" id="UP000268535"/>
    </source>
</evidence>
<protein>
    <submittedName>
        <fullName evidence="2">Uncharacterized protein</fullName>
    </submittedName>
</protein>
<feature type="region of interest" description="Disordered" evidence="1">
    <location>
        <begin position="261"/>
        <end position="325"/>
    </location>
</feature>
<evidence type="ECO:0000313" key="2">
    <source>
        <dbReference type="EMBL" id="RKO95964.1"/>
    </source>
</evidence>
<sequence length="325" mass="32967">MCVPALPPAVPGASGPLVAPARAAEAVLAYAARCYAVQAYATAYDACAAGLRSLSTAAEQPHHTPEPGEAGRALADARIALVGLGVLALVGRYHRPAPPLCGRSPPRPRRRPRRGPSDDPKDDPKDDPSDDPSAGTAALERGFWEDAAMLCELAGVALDPPAAAAAAAAPGVSAPAVASASIRSRVILRVLGSAVAGGPRCLRSVAGRSAAGAGLCRAVPGARIARIDSGVDEGCAFSGDAVRRHARRVRGRLPAHVRALAGPRDRRATRPGASRRREWDAGAGAVVAAARSRAPGPRGRHGVSAALPRLASGRPGRDSGSLPRG</sequence>
<dbReference type="Proteomes" id="UP000268535">
    <property type="component" value="Unassembled WGS sequence"/>
</dbReference>
<feature type="compositionally biased region" description="Basic and acidic residues" evidence="1">
    <location>
        <begin position="115"/>
        <end position="127"/>
    </location>
</feature>
<dbReference type="AlphaFoldDB" id="A0A4P9WS47"/>
<feature type="region of interest" description="Disordered" evidence="1">
    <location>
        <begin position="98"/>
        <end position="136"/>
    </location>
</feature>
<evidence type="ECO:0000256" key="1">
    <source>
        <dbReference type="SAM" id="MobiDB-lite"/>
    </source>
</evidence>
<accession>A0A4P9WS47</accession>
<proteinExistence type="predicted"/>
<gene>
    <name evidence="2" type="ORF">CAUPRSCDRAFT_12334</name>
</gene>